<evidence type="ECO:0000313" key="3">
    <source>
        <dbReference type="Proteomes" id="UP000466442"/>
    </source>
</evidence>
<organism evidence="2 3">
    <name type="scientific">Apolygus lucorum</name>
    <name type="common">Small green plant bug</name>
    <name type="synonym">Lygocoris lucorum</name>
    <dbReference type="NCBI Taxonomy" id="248454"/>
    <lineage>
        <taxon>Eukaryota</taxon>
        <taxon>Metazoa</taxon>
        <taxon>Ecdysozoa</taxon>
        <taxon>Arthropoda</taxon>
        <taxon>Hexapoda</taxon>
        <taxon>Insecta</taxon>
        <taxon>Pterygota</taxon>
        <taxon>Neoptera</taxon>
        <taxon>Paraneoptera</taxon>
        <taxon>Hemiptera</taxon>
        <taxon>Heteroptera</taxon>
        <taxon>Panheteroptera</taxon>
        <taxon>Cimicomorpha</taxon>
        <taxon>Miridae</taxon>
        <taxon>Mirini</taxon>
        <taxon>Apolygus</taxon>
    </lineage>
</organism>
<keyword evidence="3" id="KW-1185">Reference proteome</keyword>
<name>A0A8S9Y4G2_APOLU</name>
<gene>
    <name evidence="2" type="ORF">GE061_010211</name>
</gene>
<proteinExistence type="predicted"/>
<protein>
    <submittedName>
        <fullName evidence="2">Uncharacterized protein</fullName>
    </submittedName>
</protein>
<dbReference type="AlphaFoldDB" id="A0A8S9Y4G2"/>
<dbReference type="EMBL" id="WIXP02000002">
    <property type="protein sequence ID" value="KAF6215458.1"/>
    <property type="molecule type" value="Genomic_DNA"/>
</dbReference>
<evidence type="ECO:0000256" key="1">
    <source>
        <dbReference type="SAM" id="MobiDB-lite"/>
    </source>
</evidence>
<accession>A0A8S9Y4G2</accession>
<comment type="caution">
    <text evidence="2">The sequence shown here is derived from an EMBL/GenBank/DDBJ whole genome shotgun (WGS) entry which is preliminary data.</text>
</comment>
<evidence type="ECO:0000313" key="2">
    <source>
        <dbReference type="EMBL" id="KAF6215458.1"/>
    </source>
</evidence>
<feature type="region of interest" description="Disordered" evidence="1">
    <location>
        <begin position="240"/>
        <end position="294"/>
    </location>
</feature>
<dbReference type="Proteomes" id="UP000466442">
    <property type="component" value="Unassembled WGS sequence"/>
</dbReference>
<reference evidence="2" key="1">
    <citation type="journal article" date="2021" name="Mol. Ecol. Resour.">
        <title>Apolygus lucorum genome provides insights into omnivorousness and mesophyll feeding.</title>
        <authorList>
            <person name="Liu Y."/>
            <person name="Liu H."/>
            <person name="Wang H."/>
            <person name="Huang T."/>
            <person name="Liu B."/>
            <person name="Yang B."/>
            <person name="Yin L."/>
            <person name="Li B."/>
            <person name="Zhang Y."/>
            <person name="Zhang S."/>
            <person name="Jiang F."/>
            <person name="Zhang X."/>
            <person name="Ren Y."/>
            <person name="Wang B."/>
            <person name="Wang S."/>
            <person name="Lu Y."/>
            <person name="Wu K."/>
            <person name="Fan W."/>
            <person name="Wang G."/>
        </authorList>
    </citation>
    <scope>NUCLEOTIDE SEQUENCE</scope>
    <source>
        <strain evidence="2">12Hb</strain>
    </source>
</reference>
<feature type="compositionally biased region" description="Basic and acidic residues" evidence="1">
    <location>
        <begin position="284"/>
        <end position="294"/>
    </location>
</feature>
<sequence length="294" mass="34289">MTSFASYRTLEYMFHKRSSAESSPFGAHQGKLDQRGFDDAVGRNNDSIISGINRRCRCSVKDENMVLNNWKVFTFPHGKEREATKTSASNTIHQIETDMAVSNKSSGQANVLLKWLQTREYEIPPDDYECKECLEGKVEIDPEEKRMHFEQDAIDEESRDGIFLLKPLLRPSFRRNPFKEVQLCPHFLENVINQPRDKMKIQRKNNLIDFIKAQAELNQTPEEPRVNIKRLNSEVYETLLKSREHPRKPSTNGMQSEDLRYSGWEESLSPQHSLPPESIFYNYQDDKSHRTDMS</sequence>